<comment type="similarity">
    <text evidence="1">Belongs to the ABC transporter superfamily. ABCD family. Peroxisomal fatty acyl CoA transporter (TC 3.A.1.203) subfamily.</text>
</comment>
<feature type="domain" description="ABC transporter" evidence="9">
    <location>
        <begin position="416"/>
        <end position="632"/>
    </location>
</feature>
<keyword evidence="12" id="KW-1185">Reference proteome</keyword>
<evidence type="ECO:0000256" key="5">
    <source>
        <dbReference type="ARBA" id="ARBA00022840"/>
    </source>
</evidence>
<sequence length="632" mass="71979">MSNPKEGDEAPYLSYSESHLSDEYHQTLTKWQHVRLAFKAFRLLSSPYFARSDARRLFLLLVTLMLMSSAVRVIFSYISRDYWSALSGRDEEQFYHIVRNFCVALVVLAPLNVLYRYQRERLALQWREWMTERMLKLYATNRVYYTLEADPKDQSKVDNPDQRICEDVRSFTHFSLTFFLTLAISIIDLVAFSVILYTIQPMLFVSIISFATVGSVGVAVIGQQLMRLNVERLQKEADLRFSLVRVRENAESIAFYSGEPMEQQQILNRLDQVVDNKNDIIVTKRNLDFLTTLYNYVTWTLPLLLLAPAYFGGVIELGVMQQAAVAFGHVLEDLSFIVWEFDSLAEFSASIRRLYQFLQAIQKADPDRDEHSPLLGDDMYNEKDGLILPTVAKRGPSVLSTIQLTPSLHAVMPLTIRNLSVSTPDYTRTLVKNLSLSVNDGDHVLICGPSGAGKSSLVRSIAGLWTAGSGFIERTSDVCFLPQKPYCPVASLRNQLLYPHNSENQSDKAFVQSDEQLIAIMKQVNILGIAEQAGNGNVEAGLDAVLDWSNRLSLGEQQRLAFGRVLLHRPRLLILDESTSAMDVQSERQMYDLLREWKVSYISVGHRPTLIEFHDIRLEIRGMGEFSIVRIE</sequence>
<dbReference type="Pfam" id="PF00005">
    <property type="entry name" value="ABC_tran"/>
    <property type="match status" value="1"/>
</dbReference>
<evidence type="ECO:0000259" key="9">
    <source>
        <dbReference type="PROSITE" id="PS50893"/>
    </source>
</evidence>
<dbReference type="PANTHER" id="PTHR11384">
    <property type="entry name" value="ATP-BINDING CASSETTE, SUB-FAMILY D MEMBER"/>
    <property type="match status" value="1"/>
</dbReference>
<evidence type="ECO:0000256" key="1">
    <source>
        <dbReference type="ARBA" id="ARBA00008575"/>
    </source>
</evidence>
<evidence type="ECO:0000313" key="12">
    <source>
        <dbReference type="Proteomes" id="UP000198406"/>
    </source>
</evidence>
<dbReference type="InterPro" id="IPR011527">
    <property type="entry name" value="ABC1_TM_dom"/>
</dbReference>
<dbReference type="Proteomes" id="UP000198406">
    <property type="component" value="Unassembled WGS sequence"/>
</dbReference>
<dbReference type="InterPro" id="IPR017871">
    <property type="entry name" value="ABC_transporter-like_CS"/>
</dbReference>
<dbReference type="GO" id="GO:0005524">
    <property type="term" value="F:ATP binding"/>
    <property type="evidence" value="ECO:0007669"/>
    <property type="project" value="UniProtKB-KW"/>
</dbReference>
<dbReference type="InterPro" id="IPR027417">
    <property type="entry name" value="P-loop_NTPase"/>
</dbReference>
<protein>
    <submittedName>
        <fullName evidence="11">Putative ATP-binding cassette transporter</fullName>
    </submittedName>
</protein>
<accession>A0A1Z5KCE8</accession>
<evidence type="ECO:0000256" key="7">
    <source>
        <dbReference type="ARBA" id="ARBA00023136"/>
    </source>
</evidence>
<keyword evidence="4" id="KW-0547">Nucleotide-binding</keyword>
<feature type="transmembrane region" description="Helical" evidence="8">
    <location>
        <begin position="293"/>
        <end position="311"/>
    </location>
</feature>
<feature type="transmembrane region" description="Helical" evidence="8">
    <location>
        <begin position="203"/>
        <end position="222"/>
    </location>
</feature>
<reference evidence="11 12" key="1">
    <citation type="journal article" date="2015" name="Plant Cell">
        <title>Oil accumulation by the oleaginous diatom Fistulifera solaris as revealed by the genome and transcriptome.</title>
        <authorList>
            <person name="Tanaka T."/>
            <person name="Maeda Y."/>
            <person name="Veluchamy A."/>
            <person name="Tanaka M."/>
            <person name="Abida H."/>
            <person name="Marechal E."/>
            <person name="Bowler C."/>
            <person name="Muto M."/>
            <person name="Sunaga Y."/>
            <person name="Tanaka M."/>
            <person name="Yoshino T."/>
            <person name="Taniguchi T."/>
            <person name="Fukuda Y."/>
            <person name="Nemoto M."/>
            <person name="Matsumoto M."/>
            <person name="Wong P.S."/>
            <person name="Aburatani S."/>
            <person name="Fujibuchi W."/>
        </authorList>
    </citation>
    <scope>NUCLEOTIDE SEQUENCE [LARGE SCALE GENOMIC DNA]</scope>
    <source>
        <strain evidence="11 12">JPCC DA0580</strain>
    </source>
</reference>
<evidence type="ECO:0000313" key="11">
    <source>
        <dbReference type="EMBL" id="GAX23825.1"/>
    </source>
</evidence>
<feature type="transmembrane region" description="Helical" evidence="8">
    <location>
        <begin position="98"/>
        <end position="117"/>
    </location>
</feature>
<keyword evidence="5 11" id="KW-0067">ATP-binding</keyword>
<keyword evidence="6 8" id="KW-1133">Transmembrane helix</keyword>
<keyword evidence="2" id="KW-0813">Transport</keyword>
<evidence type="ECO:0000256" key="6">
    <source>
        <dbReference type="ARBA" id="ARBA00022989"/>
    </source>
</evidence>
<dbReference type="CDD" id="cd03223">
    <property type="entry name" value="ABCD_peroxisomal_ALDP"/>
    <property type="match status" value="1"/>
</dbReference>
<dbReference type="GO" id="GO:0016020">
    <property type="term" value="C:membrane"/>
    <property type="evidence" value="ECO:0007669"/>
    <property type="project" value="InterPro"/>
</dbReference>
<dbReference type="GO" id="GO:0016887">
    <property type="term" value="F:ATP hydrolysis activity"/>
    <property type="evidence" value="ECO:0007669"/>
    <property type="project" value="InterPro"/>
</dbReference>
<dbReference type="InParanoid" id="A0A1Z5KCE8"/>
<dbReference type="PROSITE" id="PS00211">
    <property type="entry name" value="ABC_TRANSPORTER_1"/>
    <property type="match status" value="1"/>
</dbReference>
<dbReference type="PROSITE" id="PS50893">
    <property type="entry name" value="ABC_TRANSPORTER_2"/>
    <property type="match status" value="1"/>
</dbReference>
<dbReference type="AlphaFoldDB" id="A0A1Z5KCE8"/>
<feature type="domain" description="ABC transmembrane type-1" evidence="10">
    <location>
        <begin position="59"/>
        <end position="346"/>
    </location>
</feature>
<dbReference type="OrthoDB" id="422637at2759"/>
<dbReference type="GO" id="GO:0140359">
    <property type="term" value="F:ABC-type transporter activity"/>
    <property type="evidence" value="ECO:0007669"/>
    <property type="project" value="InterPro"/>
</dbReference>
<dbReference type="Pfam" id="PF06472">
    <property type="entry name" value="ABC_membrane_2"/>
    <property type="match status" value="1"/>
</dbReference>
<dbReference type="InterPro" id="IPR036640">
    <property type="entry name" value="ABC1_TM_sf"/>
</dbReference>
<keyword evidence="3 8" id="KW-0812">Transmembrane</keyword>
<organism evidence="11 12">
    <name type="scientific">Fistulifera solaris</name>
    <name type="common">Oleaginous diatom</name>
    <dbReference type="NCBI Taxonomy" id="1519565"/>
    <lineage>
        <taxon>Eukaryota</taxon>
        <taxon>Sar</taxon>
        <taxon>Stramenopiles</taxon>
        <taxon>Ochrophyta</taxon>
        <taxon>Bacillariophyta</taxon>
        <taxon>Bacillariophyceae</taxon>
        <taxon>Bacillariophycidae</taxon>
        <taxon>Naviculales</taxon>
        <taxon>Naviculaceae</taxon>
        <taxon>Fistulifera</taxon>
    </lineage>
</organism>
<comment type="caution">
    <text evidence="11">The sequence shown here is derived from an EMBL/GenBank/DDBJ whole genome shotgun (WGS) entry which is preliminary data.</text>
</comment>
<dbReference type="PANTHER" id="PTHR11384:SF59">
    <property type="entry name" value="LYSOSOMAL COBALAMIN TRANSPORTER ABCD4"/>
    <property type="match status" value="1"/>
</dbReference>
<keyword evidence="7 8" id="KW-0472">Membrane</keyword>
<dbReference type="Gene3D" id="3.40.50.300">
    <property type="entry name" value="P-loop containing nucleotide triphosphate hydrolases"/>
    <property type="match status" value="1"/>
</dbReference>
<evidence type="ECO:0000256" key="8">
    <source>
        <dbReference type="SAM" id="Phobius"/>
    </source>
</evidence>
<feature type="transmembrane region" description="Helical" evidence="8">
    <location>
        <begin position="176"/>
        <end position="197"/>
    </location>
</feature>
<evidence type="ECO:0000256" key="3">
    <source>
        <dbReference type="ARBA" id="ARBA00022692"/>
    </source>
</evidence>
<dbReference type="InterPro" id="IPR003593">
    <property type="entry name" value="AAA+_ATPase"/>
</dbReference>
<dbReference type="SUPFAM" id="SSF90123">
    <property type="entry name" value="ABC transporter transmembrane region"/>
    <property type="match status" value="1"/>
</dbReference>
<dbReference type="SMART" id="SM00382">
    <property type="entry name" value="AAA"/>
    <property type="match status" value="1"/>
</dbReference>
<dbReference type="Gene3D" id="1.20.1560.10">
    <property type="entry name" value="ABC transporter type 1, transmembrane domain"/>
    <property type="match status" value="1"/>
</dbReference>
<dbReference type="PROSITE" id="PS50929">
    <property type="entry name" value="ABC_TM1F"/>
    <property type="match status" value="1"/>
</dbReference>
<evidence type="ECO:0000256" key="4">
    <source>
        <dbReference type="ARBA" id="ARBA00022741"/>
    </source>
</evidence>
<proteinExistence type="inferred from homology"/>
<dbReference type="EMBL" id="BDSP01000204">
    <property type="protein sequence ID" value="GAX23825.1"/>
    <property type="molecule type" value="Genomic_DNA"/>
</dbReference>
<dbReference type="InterPro" id="IPR050835">
    <property type="entry name" value="ABC_transporter_sub-D"/>
</dbReference>
<evidence type="ECO:0000259" key="10">
    <source>
        <dbReference type="PROSITE" id="PS50929"/>
    </source>
</evidence>
<name>A0A1Z5KCE8_FISSO</name>
<dbReference type="InterPro" id="IPR003439">
    <property type="entry name" value="ABC_transporter-like_ATP-bd"/>
</dbReference>
<feature type="transmembrane region" description="Helical" evidence="8">
    <location>
        <begin position="57"/>
        <end position="78"/>
    </location>
</feature>
<gene>
    <name evidence="11" type="ORF">FisN_20Hh027</name>
</gene>
<evidence type="ECO:0000256" key="2">
    <source>
        <dbReference type="ARBA" id="ARBA00022448"/>
    </source>
</evidence>
<dbReference type="SUPFAM" id="SSF52540">
    <property type="entry name" value="P-loop containing nucleoside triphosphate hydrolases"/>
    <property type="match status" value="1"/>
</dbReference>